<evidence type="ECO:0000259" key="7">
    <source>
        <dbReference type="Pfam" id="PF02837"/>
    </source>
</evidence>
<dbReference type="RefSeq" id="WP_268076364.1">
    <property type="nucleotide sequence ID" value="NZ_CP109966.1"/>
</dbReference>
<gene>
    <name evidence="9" type="ORF">OLW01_15195</name>
</gene>
<dbReference type="SUPFAM" id="SSF49373">
    <property type="entry name" value="Invasin/intimin cell-adhesion fragments"/>
    <property type="match status" value="1"/>
</dbReference>
<feature type="domain" description="Glycoside hydrolase family 2 catalytic" evidence="6">
    <location>
        <begin position="323"/>
        <end position="465"/>
    </location>
</feature>
<proteinExistence type="inferred from homology"/>
<feature type="signal peptide" evidence="4">
    <location>
        <begin position="1"/>
        <end position="19"/>
    </location>
</feature>
<comment type="similarity">
    <text evidence="1">Belongs to the glycosyl hydrolase 2 family.</text>
</comment>
<organism evidence="9 10">
    <name type="scientific">Catenovulum adriaticum</name>
    <dbReference type="NCBI Taxonomy" id="2984846"/>
    <lineage>
        <taxon>Bacteria</taxon>
        <taxon>Pseudomonadati</taxon>
        <taxon>Pseudomonadota</taxon>
        <taxon>Gammaproteobacteria</taxon>
        <taxon>Alteromonadales</taxon>
        <taxon>Alteromonadaceae</taxon>
        <taxon>Catenovulum</taxon>
    </lineage>
</organism>
<evidence type="ECO:0000256" key="3">
    <source>
        <dbReference type="ARBA" id="ARBA00023295"/>
    </source>
</evidence>
<dbReference type="InterPro" id="IPR008979">
    <property type="entry name" value="Galactose-bd-like_sf"/>
</dbReference>
<dbReference type="InterPro" id="IPR006103">
    <property type="entry name" value="Glyco_hydro_2_cat"/>
</dbReference>
<dbReference type="Pfam" id="PF16355">
    <property type="entry name" value="DUF4982"/>
    <property type="match status" value="1"/>
</dbReference>
<keyword evidence="2" id="KW-0378">Hydrolase</keyword>
<dbReference type="InterPro" id="IPR017853">
    <property type="entry name" value="GH"/>
</dbReference>
<geneLocation type="plasmid" evidence="9 10">
    <name>pCadTS8_1</name>
</geneLocation>
<dbReference type="InterPro" id="IPR006104">
    <property type="entry name" value="Glyco_hydro_2_N"/>
</dbReference>
<dbReference type="InterPro" id="IPR008964">
    <property type="entry name" value="Invasin/intimin_cell_adhesion"/>
</dbReference>
<keyword evidence="4" id="KW-0732">Signal</keyword>
<evidence type="ECO:0000256" key="4">
    <source>
        <dbReference type="SAM" id="SignalP"/>
    </source>
</evidence>
<dbReference type="PANTHER" id="PTHR42732">
    <property type="entry name" value="BETA-GALACTOSIDASE"/>
    <property type="match status" value="1"/>
</dbReference>
<evidence type="ECO:0000259" key="8">
    <source>
        <dbReference type="Pfam" id="PF16355"/>
    </source>
</evidence>
<dbReference type="Pfam" id="PF02837">
    <property type="entry name" value="Glyco_hydro_2_N"/>
    <property type="match status" value="1"/>
</dbReference>
<dbReference type="InterPro" id="IPR006102">
    <property type="entry name" value="Ig-like_GH2"/>
</dbReference>
<dbReference type="InterPro" id="IPR036156">
    <property type="entry name" value="Beta-gal/glucu_dom_sf"/>
</dbReference>
<dbReference type="Pfam" id="PF00703">
    <property type="entry name" value="Glyco_hydro_2"/>
    <property type="match status" value="1"/>
</dbReference>
<dbReference type="PROSITE" id="PS51257">
    <property type="entry name" value="PROKAR_LIPOPROTEIN"/>
    <property type="match status" value="1"/>
</dbReference>
<dbReference type="InterPro" id="IPR006101">
    <property type="entry name" value="Glyco_hydro_2"/>
</dbReference>
<sequence length="790" mass="89013">MNKLIYNGLALAVAASLTGCINSTPSTNTSDTTQVQQIQNQAVKINFNQNWQFAKSEQNLANDKLTALNWQTVGLPHTPKIEPLLVNDQFQGYVWYQKNIEFKPEWQNKKVLIRFEAAMNIADIYLNGEKIGHHKGGYLPFTLDLTDKLQAGSDNTLLVKLDNTDSDITGPKPLDILDFNTYGGLYRDVNLLIKNPLHITDEMLSATQAGGGIFVTFPQVAKAQSKVNVQTEIANDSQQAASFDLVQRLVYQGEVVAEVKQNKQLAAGQKAHINQQVLVKNAQLWSPNSPNLYQLETQIWQDDKLVESKQTQIGIREFKFNDKHELLINGEKTFLRGVNRHQEYPHVGYATSPEADYRDAVKIKSAGFDYVRLSHYPHSPAFMQAADELGLVLIDAILGWQYVNETPEFEAQVVQTCRDMIRRDRNHASVLAWECSLNESWMKDELIAKFNQAVDDEYPNSYSAGWQLGYDIYLQARQHRMKHYETPTYPYNVSEYGDWEYYAQNAGLNQDSWADLKESERTSRQLLSAGEKPLLQQATNLQEAHNDNLQVPAFADGYWVMFDYNRGYADDLEASGIMSIYRLPKYSYYFYQSQRDADIQSDAYQSGPMVHIASEWTENSSTNVRVFSNAEEVELWLNDKLIAKQQPNSDKLSTHLPHPPFEFKLAEFKPGSLTAKAFIDGKQVATHQVTTPGKVASVELSLDTSTVAAAANDVVFVYAKLLDHKGNLVPANGVEIEFSTQGDIELINPQTPFTEQGIATAVIKTGSDFKQAKITATSKQFNVSTADNLF</sequence>
<dbReference type="EMBL" id="CP109966">
    <property type="protein sequence ID" value="WAJ71685.1"/>
    <property type="molecule type" value="Genomic_DNA"/>
</dbReference>
<dbReference type="Gene3D" id="2.60.40.10">
    <property type="entry name" value="Immunoglobulins"/>
    <property type="match status" value="3"/>
</dbReference>
<keyword evidence="3" id="KW-0326">Glycosidase</keyword>
<evidence type="ECO:0000259" key="6">
    <source>
        <dbReference type="Pfam" id="PF02836"/>
    </source>
</evidence>
<dbReference type="PANTHER" id="PTHR42732:SF1">
    <property type="entry name" value="BETA-MANNOSIDASE"/>
    <property type="match status" value="1"/>
</dbReference>
<dbReference type="InterPro" id="IPR013783">
    <property type="entry name" value="Ig-like_fold"/>
</dbReference>
<dbReference type="Pfam" id="PF02836">
    <property type="entry name" value="Glyco_hydro_2_C"/>
    <property type="match status" value="1"/>
</dbReference>
<evidence type="ECO:0000256" key="1">
    <source>
        <dbReference type="ARBA" id="ARBA00007401"/>
    </source>
</evidence>
<protein>
    <submittedName>
        <fullName evidence="9">DUF4982 domain-containing protein</fullName>
    </submittedName>
</protein>
<keyword evidence="9" id="KW-0614">Plasmid</keyword>
<dbReference type="SUPFAM" id="SSF51445">
    <property type="entry name" value="(Trans)glycosidases"/>
    <property type="match status" value="1"/>
</dbReference>
<reference evidence="9" key="1">
    <citation type="submission" date="2022-10" db="EMBL/GenBank/DDBJ databases">
        <title>Catenovulum adriacola sp. nov. isolated in the Harbour of Susak.</title>
        <authorList>
            <person name="Schoch T."/>
            <person name="Reich S.J."/>
            <person name="Stoeferle S."/>
            <person name="Flaiz M."/>
            <person name="Kazda M."/>
            <person name="Riedel C.U."/>
            <person name="Duerre P."/>
        </authorList>
    </citation>
    <scope>NUCLEOTIDE SEQUENCE</scope>
    <source>
        <strain evidence="9">TS8</strain>
        <plasmid evidence="9">pCadTS8_1</plasmid>
    </source>
</reference>
<dbReference type="InterPro" id="IPR032311">
    <property type="entry name" value="DUF4982"/>
</dbReference>
<feature type="domain" description="Glycoside hydrolase family 2 immunoglobulin-like beta-sandwich" evidence="5">
    <location>
        <begin position="218"/>
        <end position="316"/>
    </location>
</feature>
<evidence type="ECO:0000313" key="9">
    <source>
        <dbReference type="EMBL" id="WAJ71685.1"/>
    </source>
</evidence>
<dbReference type="Gene3D" id="3.20.20.80">
    <property type="entry name" value="Glycosidases"/>
    <property type="match status" value="1"/>
</dbReference>
<evidence type="ECO:0000256" key="2">
    <source>
        <dbReference type="ARBA" id="ARBA00022801"/>
    </source>
</evidence>
<dbReference type="Proteomes" id="UP001163726">
    <property type="component" value="Plasmid pCadTS8_1"/>
</dbReference>
<name>A0ABY7AQT4_9ALTE</name>
<evidence type="ECO:0000259" key="5">
    <source>
        <dbReference type="Pfam" id="PF00703"/>
    </source>
</evidence>
<dbReference type="SUPFAM" id="SSF49303">
    <property type="entry name" value="beta-Galactosidase/glucuronidase domain"/>
    <property type="match status" value="1"/>
</dbReference>
<feature type="domain" description="DUF4982" evidence="8">
    <location>
        <begin position="621"/>
        <end position="685"/>
    </location>
</feature>
<dbReference type="SUPFAM" id="SSF49785">
    <property type="entry name" value="Galactose-binding domain-like"/>
    <property type="match status" value="1"/>
</dbReference>
<feature type="domain" description="Glycosyl hydrolases family 2 sugar binding" evidence="7">
    <location>
        <begin position="91"/>
        <end position="193"/>
    </location>
</feature>
<evidence type="ECO:0000313" key="10">
    <source>
        <dbReference type="Proteomes" id="UP001163726"/>
    </source>
</evidence>
<accession>A0ABY7AQT4</accession>
<dbReference type="PRINTS" id="PR00132">
    <property type="entry name" value="GLHYDRLASE2"/>
</dbReference>
<dbReference type="Gene3D" id="2.60.120.260">
    <property type="entry name" value="Galactose-binding domain-like"/>
    <property type="match status" value="1"/>
</dbReference>
<keyword evidence="10" id="KW-1185">Reference proteome</keyword>
<feature type="chain" id="PRO_5045779661" evidence="4">
    <location>
        <begin position="20"/>
        <end position="790"/>
    </location>
</feature>
<dbReference type="InterPro" id="IPR051913">
    <property type="entry name" value="GH2_Domain-Containing"/>
</dbReference>